<dbReference type="InterPro" id="IPR008687">
    <property type="entry name" value="MobC"/>
</dbReference>
<protein>
    <submittedName>
        <fullName evidence="2">Plasmid mobilization relaxosome protein MobC</fullName>
    </submittedName>
</protein>
<reference evidence="2 3" key="1">
    <citation type="submission" date="2024-06" db="EMBL/GenBank/DDBJ databases">
        <authorList>
            <person name="Steensen K."/>
            <person name="Seneca J."/>
            <person name="Bartlau N."/>
            <person name="Yu A.X."/>
            <person name="Polz M.F."/>
        </authorList>
    </citation>
    <scope>NUCLEOTIDE SEQUENCE [LARGE SCALE GENOMIC DNA]</scope>
    <source>
        <strain evidence="2 3">1F9</strain>
    </source>
</reference>
<evidence type="ECO:0000259" key="1">
    <source>
        <dbReference type="Pfam" id="PF05713"/>
    </source>
</evidence>
<comment type="caution">
    <text evidence="2">The sequence shown here is derived from an EMBL/GenBank/DDBJ whole genome shotgun (WGS) entry which is preliminary data.</text>
</comment>
<evidence type="ECO:0000313" key="2">
    <source>
        <dbReference type="EMBL" id="MEZ8055675.1"/>
    </source>
</evidence>
<dbReference type="RefSeq" id="WP_371708463.1">
    <property type="nucleotide sequence ID" value="NZ_JBFRME010000208.1"/>
</dbReference>
<dbReference type="EMBL" id="JBGOOL010000092">
    <property type="protein sequence ID" value="MEZ8055675.1"/>
    <property type="molecule type" value="Genomic_DNA"/>
</dbReference>
<dbReference type="Proteomes" id="UP001569175">
    <property type="component" value="Unassembled WGS sequence"/>
</dbReference>
<dbReference type="Pfam" id="PF05713">
    <property type="entry name" value="MobC"/>
    <property type="match status" value="1"/>
</dbReference>
<gene>
    <name evidence="2" type="primary">mobC</name>
    <name evidence="2" type="ORF">ACED57_21420</name>
</gene>
<accession>A0ABV4KTD8</accession>
<keyword evidence="3" id="KW-1185">Reference proteome</keyword>
<evidence type="ECO:0000313" key="3">
    <source>
        <dbReference type="Proteomes" id="UP001569175"/>
    </source>
</evidence>
<feature type="domain" description="Bacterial mobilisation" evidence="1">
    <location>
        <begin position="71"/>
        <end position="106"/>
    </location>
</feature>
<proteinExistence type="predicted"/>
<organism evidence="2 3">
    <name type="scientific">Vibrio atlanticus</name>
    <dbReference type="NCBI Taxonomy" id="693153"/>
    <lineage>
        <taxon>Bacteria</taxon>
        <taxon>Pseudomonadati</taxon>
        <taxon>Pseudomonadota</taxon>
        <taxon>Gammaproteobacteria</taxon>
        <taxon>Vibrionales</taxon>
        <taxon>Vibrionaceae</taxon>
        <taxon>Vibrio</taxon>
    </lineage>
</organism>
<sequence>MKKEGKRKANKTSLHLRLSTETKTHLEELKELGEFDNFEETILAYMSQNGKEVKKVFVDEDGHCIKVVNFLIKFSTNLNQLAKIANQQGSLSQEQIEEFQTNHMALIKAKRHLTNNVKILKKRL</sequence>
<name>A0ABV4KTD8_9VIBR</name>